<sequence length="109" mass="12347">MLSRPTGPPPRQSGRPRHSGPSSNRPWPVIDLARSPRGVFWQSVLIPNFWPRSLCNSHVAHMSGLRLATTPAKPNGDAVRVNNRFQVYEPRFASRLWLETSLHEVLTQD</sequence>
<keyword evidence="3" id="KW-1185">Reference proteome</keyword>
<feature type="compositionally biased region" description="Pro residues" evidence="1">
    <location>
        <begin position="1"/>
        <end position="11"/>
    </location>
</feature>
<protein>
    <submittedName>
        <fullName evidence="2">Uncharacterized protein</fullName>
    </submittedName>
</protein>
<dbReference type="EMBL" id="JAGPXD010000001">
    <property type="protein sequence ID" value="KAH7377192.1"/>
    <property type="molecule type" value="Genomic_DNA"/>
</dbReference>
<comment type="caution">
    <text evidence="2">The sequence shown here is derived from an EMBL/GenBank/DDBJ whole genome shotgun (WGS) entry which is preliminary data.</text>
</comment>
<evidence type="ECO:0000313" key="3">
    <source>
        <dbReference type="Proteomes" id="UP000813385"/>
    </source>
</evidence>
<feature type="non-terminal residue" evidence="2">
    <location>
        <position position="109"/>
    </location>
</feature>
<evidence type="ECO:0000256" key="1">
    <source>
        <dbReference type="SAM" id="MobiDB-lite"/>
    </source>
</evidence>
<accession>A0A8K0X9S5</accession>
<reference evidence="2" key="1">
    <citation type="journal article" date="2021" name="Nat. Commun.">
        <title>Genetic determinants of endophytism in the Arabidopsis root mycobiome.</title>
        <authorList>
            <person name="Mesny F."/>
            <person name="Miyauchi S."/>
            <person name="Thiergart T."/>
            <person name="Pickel B."/>
            <person name="Atanasova L."/>
            <person name="Karlsson M."/>
            <person name="Huettel B."/>
            <person name="Barry K.W."/>
            <person name="Haridas S."/>
            <person name="Chen C."/>
            <person name="Bauer D."/>
            <person name="Andreopoulos W."/>
            <person name="Pangilinan J."/>
            <person name="LaButti K."/>
            <person name="Riley R."/>
            <person name="Lipzen A."/>
            <person name="Clum A."/>
            <person name="Drula E."/>
            <person name="Henrissat B."/>
            <person name="Kohler A."/>
            <person name="Grigoriev I.V."/>
            <person name="Martin F.M."/>
            <person name="Hacquard S."/>
        </authorList>
    </citation>
    <scope>NUCLEOTIDE SEQUENCE</scope>
    <source>
        <strain evidence="2">MPI-CAGE-AT-0016</strain>
    </source>
</reference>
<name>A0A8K0X9S5_9PEZI</name>
<feature type="region of interest" description="Disordered" evidence="1">
    <location>
        <begin position="1"/>
        <end position="27"/>
    </location>
</feature>
<dbReference type="AlphaFoldDB" id="A0A8K0X9S5"/>
<organism evidence="2 3">
    <name type="scientific">Plectosphaerella cucumerina</name>
    <dbReference type="NCBI Taxonomy" id="40658"/>
    <lineage>
        <taxon>Eukaryota</taxon>
        <taxon>Fungi</taxon>
        <taxon>Dikarya</taxon>
        <taxon>Ascomycota</taxon>
        <taxon>Pezizomycotina</taxon>
        <taxon>Sordariomycetes</taxon>
        <taxon>Hypocreomycetidae</taxon>
        <taxon>Glomerellales</taxon>
        <taxon>Plectosphaerellaceae</taxon>
        <taxon>Plectosphaerella</taxon>
    </lineage>
</organism>
<dbReference type="OrthoDB" id="69177at2759"/>
<dbReference type="Proteomes" id="UP000813385">
    <property type="component" value="Unassembled WGS sequence"/>
</dbReference>
<gene>
    <name evidence="2" type="ORF">B0T11DRAFT_273739</name>
</gene>
<evidence type="ECO:0000313" key="2">
    <source>
        <dbReference type="EMBL" id="KAH7377192.1"/>
    </source>
</evidence>
<proteinExistence type="predicted"/>